<dbReference type="EMBL" id="NMTQ01000035">
    <property type="protein sequence ID" value="PDX58081.1"/>
    <property type="molecule type" value="Genomic_DNA"/>
</dbReference>
<evidence type="ECO:0000256" key="1">
    <source>
        <dbReference type="SAM" id="MobiDB-lite"/>
    </source>
</evidence>
<accession>A0A2A6Z9P5</accession>
<proteinExistence type="predicted"/>
<reference evidence="3 4" key="1">
    <citation type="journal article" date="2017" name="Front. Microbiol.">
        <title>New Insights into the Diversity of the Genus Faecalibacterium.</title>
        <authorList>
            <person name="Benevides L."/>
            <person name="Burman S."/>
            <person name="Martin R."/>
            <person name="Robert V."/>
            <person name="Thomas M."/>
            <person name="Miquel S."/>
            <person name="Chain F."/>
            <person name="Sokol H."/>
            <person name="Bermudez-Humaran L.G."/>
            <person name="Morrison M."/>
            <person name="Langella P."/>
            <person name="Azevedo V.A."/>
            <person name="Chatel J.M."/>
            <person name="Soares S."/>
        </authorList>
    </citation>
    <scope>NUCLEOTIDE SEQUENCE [LARGE SCALE GENOMIC DNA]</scope>
    <source>
        <strain evidence="4">CNCM I-4540</strain>
    </source>
</reference>
<dbReference type="Proteomes" id="UP000220752">
    <property type="component" value="Unassembled WGS sequence"/>
</dbReference>
<evidence type="ECO:0000313" key="4">
    <source>
        <dbReference type="Proteomes" id="UP000220752"/>
    </source>
</evidence>
<feature type="compositionally biased region" description="Basic and acidic residues" evidence="1">
    <location>
        <begin position="181"/>
        <end position="207"/>
    </location>
</feature>
<sequence>MLARGTERRDLLETVQGYVILKAATFETGHGFALGHNPGAPSPFVTWQFTEGENGHRDYYWGRYGTSQAWAQRDFDRRVDDYQQLYHTAVKHTELEPEGVYRYYSTQRPVDIGTYPKPPDNQPLSIVNYDDDRRRPVADGRLMAWGELTYAKPLTEKQMEDYELKPAPGNPDRVRPSITARLKDETRGQEPPKEPGQKRNHKNHEER</sequence>
<evidence type="ECO:0000313" key="3">
    <source>
        <dbReference type="EMBL" id="PDX58081.1"/>
    </source>
</evidence>
<dbReference type="Pfam" id="PF18789">
    <property type="entry name" value="DarA_C"/>
    <property type="match status" value="1"/>
</dbReference>
<evidence type="ECO:0000259" key="2">
    <source>
        <dbReference type="Pfam" id="PF18789"/>
    </source>
</evidence>
<organism evidence="3 4">
    <name type="scientific">Faecalibacterium langellae</name>
    <dbReference type="NCBI Taxonomy" id="3435293"/>
    <lineage>
        <taxon>Bacteria</taxon>
        <taxon>Bacillati</taxon>
        <taxon>Bacillota</taxon>
        <taxon>Clostridia</taxon>
        <taxon>Eubacteriales</taxon>
        <taxon>Oscillospiraceae</taxon>
        <taxon>Faecalibacterium</taxon>
    </lineage>
</organism>
<keyword evidence="4" id="KW-1185">Reference proteome</keyword>
<gene>
    <name evidence="3" type="ORF">CGS46_10640</name>
</gene>
<feature type="region of interest" description="Disordered" evidence="1">
    <location>
        <begin position="159"/>
        <end position="207"/>
    </location>
</feature>
<dbReference type="InterPro" id="IPR041501">
    <property type="entry name" value="DarA_C"/>
</dbReference>
<dbReference type="AlphaFoldDB" id="A0A2A6Z9P5"/>
<name>A0A2A6Z9P5_9FIRM</name>
<comment type="caution">
    <text evidence="3">The sequence shown here is derived from an EMBL/GenBank/DDBJ whole genome shotgun (WGS) entry which is preliminary data.</text>
</comment>
<feature type="domain" description="Defence against restriction A C-terminal" evidence="2">
    <location>
        <begin position="99"/>
        <end position="168"/>
    </location>
</feature>
<protein>
    <recommendedName>
        <fullName evidence="2">Defence against restriction A C-terminal domain-containing protein</fullName>
    </recommendedName>
</protein>